<evidence type="ECO:0000313" key="3">
    <source>
        <dbReference type="Proteomes" id="UP000006791"/>
    </source>
</evidence>
<dbReference type="InterPro" id="IPR041049">
    <property type="entry name" value="DUF5615"/>
</dbReference>
<evidence type="ECO:0000313" key="2">
    <source>
        <dbReference type="EMBL" id="AEP11112.1"/>
    </source>
</evidence>
<dbReference type="EMBL" id="CP002514">
    <property type="protein sequence ID" value="AEP11112.1"/>
    <property type="molecule type" value="Genomic_DNA"/>
</dbReference>
<organism evidence="2 3">
    <name type="scientific">Chloracidobacterium thermophilum (strain B)</name>
    <dbReference type="NCBI Taxonomy" id="981222"/>
    <lineage>
        <taxon>Bacteria</taxon>
        <taxon>Pseudomonadati</taxon>
        <taxon>Acidobacteriota</taxon>
        <taxon>Terriglobia</taxon>
        <taxon>Terriglobales</taxon>
        <taxon>Acidobacteriaceae</taxon>
        <taxon>Chloracidobacterium</taxon>
    </lineage>
</organism>
<dbReference type="AlphaFoldDB" id="G2LE50"/>
<proteinExistence type="predicted"/>
<dbReference type="KEGG" id="ctm:Cabther_A0348"/>
<name>G2LE50_CHLTF</name>
<accession>G2LE50</accession>
<dbReference type="Pfam" id="PF18480">
    <property type="entry name" value="DUF5615"/>
    <property type="match status" value="1"/>
</dbReference>
<sequence>MNFLADESVDRLVVEHLRQEGRRVLYIAELGQGCPMRLS</sequence>
<evidence type="ECO:0000259" key="1">
    <source>
        <dbReference type="Pfam" id="PF18480"/>
    </source>
</evidence>
<gene>
    <name evidence="2" type="ordered locus">Cabther_A0348</name>
</gene>
<feature type="domain" description="DUF5615" evidence="1">
    <location>
        <begin position="1"/>
        <end position="32"/>
    </location>
</feature>
<keyword evidence="3" id="KW-1185">Reference proteome</keyword>
<reference evidence="2 3" key="1">
    <citation type="journal article" date="2012" name="Environ. Microbiol.">
        <title>Complete genome of Candidatus Chloracidobacterium thermophilum, a chlorophyll-based photoheterotroph belonging to the phylum Acidobacteria.</title>
        <authorList>
            <person name="Garcia Costas A.M."/>
            <person name="Liu Z."/>
            <person name="Tomsho L.P."/>
            <person name="Schuster S.C."/>
            <person name="Ward D.M."/>
            <person name="Bryant D.A."/>
        </authorList>
    </citation>
    <scope>NUCLEOTIDE SEQUENCE [LARGE SCALE GENOMIC DNA]</scope>
    <source>
        <strain evidence="2 3">B</strain>
    </source>
</reference>
<dbReference type="Proteomes" id="UP000006791">
    <property type="component" value="Chromosome 1"/>
</dbReference>
<dbReference type="HOGENOM" id="CLU_3306934_0_0_0"/>
<protein>
    <recommendedName>
        <fullName evidence="1">DUF5615 domain-containing protein</fullName>
    </recommendedName>
</protein>